<dbReference type="EMBL" id="AGNL01044698">
    <property type="protein sequence ID" value="EJK49525.1"/>
    <property type="molecule type" value="Genomic_DNA"/>
</dbReference>
<dbReference type="AlphaFoldDB" id="K0R8X2"/>
<evidence type="ECO:0000256" key="1">
    <source>
        <dbReference type="SAM" id="MobiDB-lite"/>
    </source>
</evidence>
<evidence type="ECO:0000313" key="3">
    <source>
        <dbReference type="Proteomes" id="UP000266841"/>
    </source>
</evidence>
<reference evidence="2 3" key="1">
    <citation type="journal article" date="2012" name="Genome Biol.">
        <title>Genome and low-iron response of an oceanic diatom adapted to chronic iron limitation.</title>
        <authorList>
            <person name="Lommer M."/>
            <person name="Specht M."/>
            <person name="Roy A.S."/>
            <person name="Kraemer L."/>
            <person name="Andreson R."/>
            <person name="Gutowska M.A."/>
            <person name="Wolf J."/>
            <person name="Bergner S.V."/>
            <person name="Schilhabel M.B."/>
            <person name="Klostermeier U.C."/>
            <person name="Beiko R.G."/>
            <person name="Rosenstiel P."/>
            <person name="Hippler M."/>
            <person name="Laroche J."/>
        </authorList>
    </citation>
    <scope>NUCLEOTIDE SEQUENCE [LARGE SCALE GENOMIC DNA]</scope>
    <source>
        <strain evidence="2 3">CCMP1005</strain>
    </source>
</reference>
<feature type="region of interest" description="Disordered" evidence="1">
    <location>
        <begin position="37"/>
        <end position="103"/>
    </location>
</feature>
<feature type="compositionally biased region" description="Basic and acidic residues" evidence="1">
    <location>
        <begin position="81"/>
        <end position="94"/>
    </location>
</feature>
<gene>
    <name evidence="2" type="ORF">THAOC_31589</name>
</gene>
<sequence>MANIRRLLYSGDVDFALTKPFLFEALALDYLASFVGSTSSSQDGNSPAVARLAADAGKPPQGPQGPLLTQDCLRLPTQLHRSRDQGKDPEKTCGADRLSLAVA</sequence>
<keyword evidence="3" id="KW-1185">Reference proteome</keyword>
<accession>K0R8X2</accession>
<comment type="caution">
    <text evidence="2">The sequence shown here is derived from an EMBL/GenBank/DDBJ whole genome shotgun (WGS) entry which is preliminary data.</text>
</comment>
<dbReference type="Proteomes" id="UP000266841">
    <property type="component" value="Unassembled WGS sequence"/>
</dbReference>
<name>K0R8X2_THAOC</name>
<evidence type="ECO:0000313" key="2">
    <source>
        <dbReference type="EMBL" id="EJK49525.1"/>
    </source>
</evidence>
<protein>
    <submittedName>
        <fullName evidence="2">Uncharacterized protein</fullName>
    </submittedName>
</protein>
<organism evidence="2 3">
    <name type="scientific">Thalassiosira oceanica</name>
    <name type="common">Marine diatom</name>
    <dbReference type="NCBI Taxonomy" id="159749"/>
    <lineage>
        <taxon>Eukaryota</taxon>
        <taxon>Sar</taxon>
        <taxon>Stramenopiles</taxon>
        <taxon>Ochrophyta</taxon>
        <taxon>Bacillariophyta</taxon>
        <taxon>Coscinodiscophyceae</taxon>
        <taxon>Thalassiosirophycidae</taxon>
        <taxon>Thalassiosirales</taxon>
        <taxon>Thalassiosiraceae</taxon>
        <taxon>Thalassiosira</taxon>
    </lineage>
</organism>
<proteinExistence type="predicted"/>